<feature type="chain" id="PRO_5016350558" evidence="4">
    <location>
        <begin position="30"/>
        <end position="227"/>
    </location>
</feature>
<gene>
    <name evidence="6" type="ORF">B9G99_08050</name>
</gene>
<feature type="region of interest" description="Disordered" evidence="3">
    <location>
        <begin position="29"/>
        <end position="55"/>
    </location>
</feature>
<proteinExistence type="predicted"/>
<dbReference type="Proteomes" id="UP000250025">
    <property type="component" value="Chromosome"/>
</dbReference>
<keyword evidence="1 4" id="KW-0732">Signal</keyword>
<dbReference type="GO" id="GO:0008270">
    <property type="term" value="F:zinc ion binding"/>
    <property type="evidence" value="ECO:0007669"/>
    <property type="project" value="InterPro"/>
</dbReference>
<dbReference type="OrthoDB" id="9810636at2"/>
<feature type="signal peptide" evidence="4">
    <location>
        <begin position="1"/>
        <end position="29"/>
    </location>
</feature>
<keyword evidence="7" id="KW-1185">Reference proteome</keyword>
<dbReference type="Pfam" id="PF09223">
    <property type="entry name" value="ZinT"/>
    <property type="match status" value="1"/>
</dbReference>
<feature type="compositionally biased region" description="Basic and acidic residues" evidence="3">
    <location>
        <begin position="31"/>
        <end position="54"/>
    </location>
</feature>
<keyword evidence="2" id="KW-0862">Zinc</keyword>
<dbReference type="SUPFAM" id="SSF50814">
    <property type="entry name" value="Lipocalins"/>
    <property type="match status" value="1"/>
</dbReference>
<dbReference type="InterPro" id="IPR012674">
    <property type="entry name" value="Calycin"/>
</dbReference>
<accession>A0A2Z2H7H6</accession>
<dbReference type="AlphaFoldDB" id="A0A2Z2H7H6"/>
<reference evidence="6 7" key="1">
    <citation type="journal article" date="2017" name="Int. J. Syst. Evol. Microbiol.">
        <title>Kushneria konosiri sp. nov., isolated from the Korean salt-fermented seafood Daemi-jeot.</title>
        <authorList>
            <person name="Yun J.H."/>
            <person name="Park S.K."/>
            <person name="Lee J.Y."/>
            <person name="Jung M.J."/>
            <person name="Bae J.W."/>
        </authorList>
    </citation>
    <scope>NUCLEOTIDE SEQUENCE [LARGE SCALE GENOMIC DNA]</scope>
    <source>
        <strain evidence="6 7">X49</strain>
    </source>
</reference>
<dbReference type="Gene3D" id="2.40.128.20">
    <property type="match status" value="1"/>
</dbReference>
<evidence type="ECO:0000313" key="6">
    <source>
        <dbReference type="EMBL" id="ARS52836.1"/>
    </source>
</evidence>
<evidence type="ECO:0000259" key="5">
    <source>
        <dbReference type="Pfam" id="PF09223"/>
    </source>
</evidence>
<dbReference type="EMBL" id="CP021323">
    <property type="protein sequence ID" value="ARS52836.1"/>
    <property type="molecule type" value="Genomic_DNA"/>
</dbReference>
<dbReference type="InterPro" id="IPR015304">
    <property type="entry name" value="ZinT_dom"/>
</dbReference>
<dbReference type="KEGG" id="kus:B9G99_08050"/>
<evidence type="ECO:0000256" key="1">
    <source>
        <dbReference type="ARBA" id="ARBA00022729"/>
    </source>
</evidence>
<organism evidence="6 7">
    <name type="scientific">Kushneria konosiri</name>
    <dbReference type="NCBI Taxonomy" id="698828"/>
    <lineage>
        <taxon>Bacteria</taxon>
        <taxon>Pseudomonadati</taxon>
        <taxon>Pseudomonadota</taxon>
        <taxon>Gammaproteobacteria</taxon>
        <taxon>Oceanospirillales</taxon>
        <taxon>Halomonadaceae</taxon>
        <taxon>Kushneria</taxon>
    </lineage>
</organism>
<evidence type="ECO:0000256" key="3">
    <source>
        <dbReference type="SAM" id="MobiDB-lite"/>
    </source>
</evidence>
<evidence type="ECO:0000313" key="7">
    <source>
        <dbReference type="Proteomes" id="UP000250025"/>
    </source>
</evidence>
<protein>
    <submittedName>
        <fullName evidence="6">Metal-binding protein ZinT</fullName>
    </submittedName>
</protein>
<dbReference type="RefSeq" id="WP_086621587.1">
    <property type="nucleotide sequence ID" value="NZ_CP021323.1"/>
</dbReference>
<name>A0A2Z2H7H6_9GAMM</name>
<feature type="domain" description="ZinT" evidence="5">
    <location>
        <begin position="50"/>
        <end position="227"/>
    </location>
</feature>
<evidence type="ECO:0000256" key="4">
    <source>
        <dbReference type="SAM" id="SignalP"/>
    </source>
</evidence>
<sequence length="227" mass="25851">MTSAVVRYTATFLTTAGLLAAGGTQGVFASDTHDHGHDHGHDHEQGHQHDKDIHSGYFDDDQVKARQLSDWEGDWRSVYPLLQNGTLDEVFAHKAKKGDKSAEEYKKYYREGYRTDVERIDIHGQDVTFHANGDAYSGQYANDGYEILNYEAGNRGVRFIFKKTEGDDRAPDFIQFSDHDIAPTDAHHYHLYMGDDRQALLNNVVNWPTYYPANLSDQQIVEEMLAH</sequence>
<evidence type="ECO:0000256" key="2">
    <source>
        <dbReference type="ARBA" id="ARBA00022833"/>
    </source>
</evidence>